<dbReference type="CDD" id="cd00019">
    <property type="entry name" value="AP2Ec"/>
    <property type="match status" value="1"/>
</dbReference>
<organism evidence="11 12">
    <name type="scientific">Pycnoporus cinnabarinus</name>
    <name type="common">Cinnabar-red polypore</name>
    <name type="synonym">Trametes cinnabarina</name>
    <dbReference type="NCBI Taxonomy" id="5643"/>
    <lineage>
        <taxon>Eukaryota</taxon>
        <taxon>Fungi</taxon>
        <taxon>Dikarya</taxon>
        <taxon>Basidiomycota</taxon>
        <taxon>Agaricomycotina</taxon>
        <taxon>Agaricomycetes</taxon>
        <taxon>Polyporales</taxon>
        <taxon>Polyporaceae</taxon>
        <taxon>Trametes</taxon>
    </lineage>
</organism>
<dbReference type="Pfam" id="PF01261">
    <property type="entry name" value="AP_endonuc_2"/>
    <property type="match status" value="1"/>
</dbReference>
<evidence type="ECO:0000256" key="3">
    <source>
        <dbReference type="ARBA" id="ARBA00021759"/>
    </source>
</evidence>
<dbReference type="GO" id="GO:0008270">
    <property type="term" value="F:zinc ion binding"/>
    <property type="evidence" value="ECO:0007669"/>
    <property type="project" value="InterPro"/>
</dbReference>
<keyword evidence="7" id="KW-0862">Zinc</keyword>
<feature type="compositionally biased region" description="Basic and acidic residues" evidence="9">
    <location>
        <begin position="696"/>
        <end position="706"/>
    </location>
</feature>
<feature type="region of interest" description="Disordered" evidence="9">
    <location>
        <begin position="24"/>
        <end position="51"/>
    </location>
</feature>
<evidence type="ECO:0000259" key="10">
    <source>
        <dbReference type="Pfam" id="PF01261"/>
    </source>
</evidence>
<evidence type="ECO:0000256" key="8">
    <source>
        <dbReference type="ARBA" id="ARBA00023204"/>
    </source>
</evidence>
<dbReference type="InterPro" id="IPR018246">
    <property type="entry name" value="AP_endonuc_F2_Zn_BS"/>
</dbReference>
<dbReference type="InterPro" id="IPR013022">
    <property type="entry name" value="Xyl_isomerase-like_TIM-brl"/>
</dbReference>
<dbReference type="GO" id="GO:0006284">
    <property type="term" value="P:base-excision repair"/>
    <property type="evidence" value="ECO:0007669"/>
    <property type="project" value="TreeGrafter"/>
</dbReference>
<sequence length="1143" mass="128848">MSAPNIDSCVALALTLKPKQAPYYSSRAGQAAKKNRGRGSDQSSVSEKPQKQKLIRIVAKLHPGDLLRLARASRHFRSMLMTRRSRHLWVASFENVSPGLPKCPYFIPEPRYAAVLFDQYCFACGVERSTQTDYGHFVRLCAPCYKHNFPNWRMIGTSLSPGCYPPELPAVLIAVADHGLRGTLHGADSSRNSENSVYYQPELEAVTREWNALRDTNRCHKYLEERRAYAAQMQQNAYAVSKWVCDNYVQKRSAEDAAREDRKSASVTLRHRILEKLARLGYGPADYPDNDAWKKILDRPTRLTDRIWKMIRPKLEVLIEQKRDDDRRAAFEARLKDRRDEFKPLYDAFVEHVLTGDDHDFAPSWHDACLLPCIVELTTRSDASQVVTEARVVAILDRLIAEVNEYTCRAKRDLLEMVHREEHERQRRAVPPMPPCTMQVIDAELAKGSSLFICHRCPLKTALSARDICKHWRIEHSDLQWNDAWPIDELFDRRRKRSEWPKLLPWVCAMQAGAHHAKKALEVLGLPEDSSHAMLDQLVKEGRLICRCGSPKLRPSSECSWAVLIHHVAEEISWYAQMSDILPRFHGAKSPILNDHSLSGATPCLRLLAKGEQATFPDYSVPEDVRAEVSDLLDTHTAPPTCASCYYTVRDGSRFNHWLLQHEKDVDVLAHHLRTSTLSSVNSDVEEHRRPAKRTRMQDDAHREEETPQAVKKAPRKRKADVPEHQPEDFTARAANAWKIGPHVSAAGGVENAIINAAAVGANAFAIFLKSQRKWDSSALQDKSIQKFKERMKAFGYSPAHILPHGSYLVNLGNPDQEKRDKSYECFLDDLKRCEQLGLQLYNFQWVFHHSIGMCNVSLTISSPGSTVGAGTLEKSLSLIADCINRAHKKTDNVIIVLENMASSLCDLVSSAIDDGCQAGSGNVIGSRFSELGEIIRQVEDKTRVGVCLDTCHMYAAGYDITTRKGWQITMEEFDREVGMSYLRGMHLNDSKAPLSSKKDRHENIGLGHLGLRTFVHILADPRTRDIPLILETPAYDVQVGSSAAARERLATEGMGVWRTEVAVLNGLSGRGEKAGSIDVSEEELEERRKEIEEAVRKASKLRDAKGKKADGRGASEQKSKRKRTEDEEDGDEDGGSCCESQH</sequence>
<dbReference type="InterPro" id="IPR001719">
    <property type="entry name" value="AP_endonuc_2"/>
</dbReference>
<keyword evidence="5" id="KW-0227">DNA damage</keyword>
<feature type="region of interest" description="Disordered" evidence="9">
    <location>
        <begin position="1092"/>
        <end position="1143"/>
    </location>
</feature>
<dbReference type="PANTHER" id="PTHR21445:SF0">
    <property type="entry name" value="APURINIC-APYRIMIDINIC ENDONUCLEASE"/>
    <property type="match status" value="1"/>
</dbReference>
<dbReference type="GO" id="GO:0003906">
    <property type="term" value="F:DNA-(apurinic or apyrimidinic site) endonuclease activity"/>
    <property type="evidence" value="ECO:0007669"/>
    <property type="project" value="TreeGrafter"/>
</dbReference>
<comment type="cofactor">
    <cofactor evidence="1">
        <name>Zn(2+)</name>
        <dbReference type="ChEBI" id="CHEBI:29105"/>
    </cofactor>
</comment>
<dbReference type="InterPro" id="IPR036237">
    <property type="entry name" value="Xyl_isomerase-like_sf"/>
</dbReference>
<evidence type="ECO:0000256" key="5">
    <source>
        <dbReference type="ARBA" id="ARBA00022763"/>
    </source>
</evidence>
<keyword evidence="4" id="KW-0479">Metal-binding</keyword>
<evidence type="ECO:0000256" key="2">
    <source>
        <dbReference type="ARBA" id="ARBA00005340"/>
    </source>
</evidence>
<keyword evidence="6" id="KW-0378">Hydrolase</keyword>
<dbReference type="AlphaFoldDB" id="A0A060SST3"/>
<keyword evidence="12" id="KW-1185">Reference proteome</keyword>
<dbReference type="EMBL" id="CCBP010000446">
    <property type="protein sequence ID" value="CDO77221.1"/>
    <property type="molecule type" value="Genomic_DNA"/>
</dbReference>
<comment type="caution">
    <text evidence="11">The sequence shown here is derived from an EMBL/GenBank/DDBJ whole genome shotgun (WGS) entry which is preliminary data.</text>
</comment>
<dbReference type="Proteomes" id="UP000029665">
    <property type="component" value="Unassembled WGS sequence"/>
</dbReference>
<dbReference type="GO" id="GO:0005739">
    <property type="term" value="C:mitochondrion"/>
    <property type="evidence" value="ECO:0007669"/>
    <property type="project" value="TreeGrafter"/>
</dbReference>
<evidence type="ECO:0000256" key="9">
    <source>
        <dbReference type="SAM" id="MobiDB-lite"/>
    </source>
</evidence>
<dbReference type="SMART" id="SM00518">
    <property type="entry name" value="AP2Ec"/>
    <property type="match status" value="1"/>
</dbReference>
<dbReference type="GO" id="GO:0005634">
    <property type="term" value="C:nucleus"/>
    <property type="evidence" value="ECO:0007669"/>
    <property type="project" value="TreeGrafter"/>
</dbReference>
<comment type="similarity">
    <text evidence="2">Belongs to the AP endonuclease 2 family.</text>
</comment>
<dbReference type="FunFam" id="3.20.20.150:FF:000001">
    <property type="entry name" value="Probable endonuclease 4"/>
    <property type="match status" value="1"/>
</dbReference>
<dbReference type="PROSITE" id="PS51432">
    <property type="entry name" value="AP_NUCLEASE_F2_4"/>
    <property type="match status" value="1"/>
</dbReference>
<dbReference type="HAMAP" id="MF_00152">
    <property type="entry name" value="Nfo"/>
    <property type="match status" value="1"/>
</dbReference>
<gene>
    <name evidence="11" type="ORF">BN946_scf184747.g34</name>
</gene>
<evidence type="ECO:0000256" key="1">
    <source>
        <dbReference type="ARBA" id="ARBA00001947"/>
    </source>
</evidence>
<dbReference type="SUPFAM" id="SSF51658">
    <property type="entry name" value="Xylose isomerase-like"/>
    <property type="match status" value="1"/>
</dbReference>
<protein>
    <recommendedName>
        <fullName evidence="3">Apurinic-apyrimidinic endonuclease 1</fullName>
    </recommendedName>
</protein>
<evidence type="ECO:0000313" key="11">
    <source>
        <dbReference type="EMBL" id="CDO77221.1"/>
    </source>
</evidence>
<name>A0A060SST3_PYCCI</name>
<feature type="compositionally biased region" description="Basic and acidic residues" evidence="9">
    <location>
        <begin position="1092"/>
        <end position="1119"/>
    </location>
</feature>
<dbReference type="OrthoDB" id="3260441at2759"/>
<evidence type="ECO:0000256" key="4">
    <source>
        <dbReference type="ARBA" id="ARBA00022723"/>
    </source>
</evidence>
<dbReference type="NCBIfam" id="TIGR00587">
    <property type="entry name" value="nfo"/>
    <property type="match status" value="1"/>
</dbReference>
<evidence type="ECO:0000256" key="6">
    <source>
        <dbReference type="ARBA" id="ARBA00022801"/>
    </source>
</evidence>
<proteinExistence type="inferred from homology"/>
<dbReference type="PROSITE" id="PS00730">
    <property type="entry name" value="AP_NUCLEASE_F2_2"/>
    <property type="match status" value="1"/>
</dbReference>
<feature type="region of interest" description="Disordered" evidence="9">
    <location>
        <begin position="679"/>
        <end position="728"/>
    </location>
</feature>
<accession>A0A060SST3</accession>
<feature type="domain" description="Xylose isomerase-like TIM barrel" evidence="10">
    <location>
        <begin position="756"/>
        <end position="1059"/>
    </location>
</feature>
<dbReference type="PANTHER" id="PTHR21445">
    <property type="entry name" value="ENDONUCLEASE IV ENDODEOXYRIBONUCLEASE IV"/>
    <property type="match status" value="1"/>
</dbReference>
<keyword evidence="8" id="KW-0234">DNA repair</keyword>
<dbReference type="HOGENOM" id="CLU_277444_0_0_1"/>
<evidence type="ECO:0000256" key="7">
    <source>
        <dbReference type="ARBA" id="ARBA00022833"/>
    </source>
</evidence>
<dbReference type="GO" id="GO:0008081">
    <property type="term" value="F:phosphoric diester hydrolase activity"/>
    <property type="evidence" value="ECO:0007669"/>
    <property type="project" value="TreeGrafter"/>
</dbReference>
<dbReference type="Gene3D" id="3.20.20.150">
    <property type="entry name" value="Divalent-metal-dependent TIM barrel enzymes"/>
    <property type="match status" value="1"/>
</dbReference>
<dbReference type="GO" id="GO:0003677">
    <property type="term" value="F:DNA binding"/>
    <property type="evidence" value="ECO:0007669"/>
    <property type="project" value="InterPro"/>
</dbReference>
<evidence type="ECO:0000313" key="12">
    <source>
        <dbReference type="Proteomes" id="UP000029665"/>
    </source>
</evidence>
<reference evidence="11" key="1">
    <citation type="submission" date="2014-01" db="EMBL/GenBank/DDBJ databases">
        <title>The genome of the white-rot fungus Pycnoporus cinnabarinus: a basidiomycete model with a versatile arsenal for lignocellulosic biomass breakdown.</title>
        <authorList>
            <person name="Levasseur A."/>
            <person name="Lomascolo A."/>
            <person name="Ruiz-Duenas F.J."/>
            <person name="Uzan E."/>
            <person name="Piumi F."/>
            <person name="Kues U."/>
            <person name="Ram A.F.J."/>
            <person name="Murat C."/>
            <person name="Haon M."/>
            <person name="Benoit I."/>
            <person name="Arfi Y."/>
            <person name="Chevret D."/>
            <person name="Drula E."/>
            <person name="Kwon M.J."/>
            <person name="Gouret P."/>
            <person name="Lesage-Meessen L."/>
            <person name="Lombard V."/>
            <person name="Mariette J."/>
            <person name="Noirot C."/>
            <person name="Park J."/>
            <person name="Patyshakuliyeva A."/>
            <person name="Wieneger R.A.B."/>
            <person name="Wosten H.A.B."/>
            <person name="Martin F."/>
            <person name="Coutinho P.M."/>
            <person name="de Vries R."/>
            <person name="Martinez A.T."/>
            <person name="Klopp C."/>
            <person name="Pontarotti P."/>
            <person name="Henrissat B."/>
            <person name="Record E."/>
        </authorList>
    </citation>
    <scope>NUCLEOTIDE SEQUENCE [LARGE SCALE GENOMIC DNA]</scope>
    <source>
        <strain evidence="11">BRFM137</strain>
    </source>
</reference>
<dbReference type="STRING" id="5643.A0A060SST3"/>